<keyword evidence="1" id="KW-0732">Signal</keyword>
<feature type="signal peptide" evidence="1">
    <location>
        <begin position="1"/>
        <end position="26"/>
    </location>
</feature>
<dbReference type="eggNOG" id="COG4313">
    <property type="taxonomic scope" value="Bacteria"/>
</dbReference>
<dbReference type="AlphaFoldDB" id="A0A1N6SG86"/>
<dbReference type="STRING" id="49186.SAMN05421647_104251"/>
<protein>
    <submittedName>
        <fullName evidence="2">Uncharacterized conserved protein</fullName>
    </submittedName>
</protein>
<dbReference type="InterPro" id="IPR025737">
    <property type="entry name" value="FApF"/>
</dbReference>
<dbReference type="EMBL" id="FTMN01000004">
    <property type="protein sequence ID" value="SIQ40091.1"/>
    <property type="molecule type" value="Genomic_DNA"/>
</dbReference>
<reference evidence="2 3" key="1">
    <citation type="submission" date="2017-01" db="EMBL/GenBank/DDBJ databases">
        <authorList>
            <person name="Mah S.A."/>
            <person name="Swanson W.J."/>
            <person name="Moy G.W."/>
            <person name="Vacquier V.D."/>
        </authorList>
    </citation>
    <scope>NUCLEOTIDE SEQUENCE [LARGE SCALE GENOMIC DNA]</scope>
    <source>
        <strain evidence="2 3">DSM 7027</strain>
    </source>
</reference>
<dbReference type="Pfam" id="PF13557">
    <property type="entry name" value="Phenol_MetA_deg"/>
    <property type="match status" value="1"/>
</dbReference>
<sequence length="299" mass="32546">MMKTMNKSSLALAMALALTLTTEAQATEGGGSNYAMGAENYLMGALPPPGVYPLIYANRYAADDLMDDAGDSLPIDFRLRANVVAPRLVWVTDTTLLGGQLFHAALLPLVDMDVSVNGMSDSNRGIGDLDLTAFALAYHHSPNFHSVVGMDVFVPVGEYDAKDMANIGRNYWGVQAAYAASWVNPTGWNADIKLMYDYNFENSDTDYQSGQELHFDYSVGYGVSPNWVVGVGGYAYKQTTGDEVNGVDIGNEGKAFAIGPSIKYDNGKGFFLSLKYQKEMAVENRPEGDAFWIKTIIPF</sequence>
<evidence type="ECO:0000313" key="3">
    <source>
        <dbReference type="Proteomes" id="UP000186895"/>
    </source>
</evidence>
<accession>A0A1N6SG86</accession>
<organism evidence="2 3">
    <name type="scientific">Marinobacterium stanieri</name>
    <dbReference type="NCBI Taxonomy" id="49186"/>
    <lineage>
        <taxon>Bacteria</taxon>
        <taxon>Pseudomonadati</taxon>
        <taxon>Pseudomonadota</taxon>
        <taxon>Gammaproteobacteria</taxon>
        <taxon>Oceanospirillales</taxon>
        <taxon>Oceanospirillaceae</taxon>
        <taxon>Marinobacterium</taxon>
    </lineage>
</organism>
<dbReference type="RefSeq" id="WP_175612002.1">
    <property type="nucleotide sequence ID" value="NZ_FTMN01000004.1"/>
</dbReference>
<proteinExistence type="predicted"/>
<feature type="chain" id="PRO_5013020726" evidence="1">
    <location>
        <begin position="27"/>
        <end position="299"/>
    </location>
</feature>
<evidence type="ECO:0000313" key="2">
    <source>
        <dbReference type="EMBL" id="SIQ40091.1"/>
    </source>
</evidence>
<keyword evidence="3" id="KW-1185">Reference proteome</keyword>
<name>A0A1N6SG86_9GAMM</name>
<evidence type="ECO:0000256" key="1">
    <source>
        <dbReference type="SAM" id="SignalP"/>
    </source>
</evidence>
<gene>
    <name evidence="2" type="ORF">SAMN05421647_104251</name>
</gene>
<dbReference type="Proteomes" id="UP000186895">
    <property type="component" value="Unassembled WGS sequence"/>
</dbReference>